<dbReference type="InterPro" id="IPR033575">
    <property type="entry name" value="DDA1-like"/>
</dbReference>
<dbReference type="PANTHER" id="PTHR31879">
    <property type="entry name" value="DET1- AND DDB1-ASSOCIATED PROTEIN 1"/>
    <property type="match status" value="1"/>
</dbReference>
<evidence type="ECO:0000313" key="5">
    <source>
        <dbReference type="Proteomes" id="UP000583929"/>
    </source>
</evidence>
<dbReference type="GO" id="GO:0032436">
    <property type="term" value="P:positive regulation of proteasomal ubiquitin-dependent protein catabolic process"/>
    <property type="evidence" value="ECO:0007669"/>
    <property type="project" value="TreeGrafter"/>
</dbReference>
<comment type="caution">
    <text evidence="4">The sequence shown here is derived from an EMBL/GenBank/DDBJ whole genome shotgun (WGS) entry which is preliminary data.</text>
</comment>
<feature type="compositionally biased region" description="Polar residues" evidence="2">
    <location>
        <begin position="173"/>
        <end position="182"/>
    </location>
</feature>
<dbReference type="EMBL" id="JAATIQ010000002">
    <property type="protein sequence ID" value="KAF4404426.1"/>
    <property type="molecule type" value="Genomic_DNA"/>
</dbReference>
<dbReference type="PANTHER" id="PTHR31879:SF8">
    <property type="entry name" value="DET1- AND DDB1-ASSOCIATED PROTEIN 1"/>
    <property type="match status" value="1"/>
</dbReference>
<sequence length="182" mass="20832">MIEQHGEWVLLSFTKVIPILTVYPTPHYVFLGWDFGRVWAVLGVVALVNLRVLNSLLTHTLILESPYVLSPHFHFSPLRKTSIFMGSMIGDWPSYNPHNFSQLRPSDPSTPSKMTLTTYHPTHNQTLPPPDQVITTESKNILLRQMYQRAEEKLRPKRAASEHLLPEHGCKQQRASVQDPSN</sequence>
<keyword evidence="5" id="KW-1185">Reference proteome</keyword>
<evidence type="ECO:0000259" key="3">
    <source>
        <dbReference type="Pfam" id="PF10172"/>
    </source>
</evidence>
<evidence type="ECO:0000256" key="1">
    <source>
        <dbReference type="ARBA" id="ARBA00008042"/>
    </source>
</evidence>
<accession>A0A7J6IAV8</accession>
<comment type="similarity">
    <text evidence="1">Belongs to the DDA1 family.</text>
</comment>
<feature type="compositionally biased region" description="Basic and acidic residues" evidence="2">
    <location>
        <begin position="153"/>
        <end position="170"/>
    </location>
</feature>
<proteinExistence type="inferred from homology"/>
<organism evidence="4 5">
    <name type="scientific">Cannabis sativa</name>
    <name type="common">Hemp</name>
    <name type="synonym">Marijuana</name>
    <dbReference type="NCBI Taxonomy" id="3483"/>
    <lineage>
        <taxon>Eukaryota</taxon>
        <taxon>Viridiplantae</taxon>
        <taxon>Streptophyta</taxon>
        <taxon>Embryophyta</taxon>
        <taxon>Tracheophyta</taxon>
        <taxon>Spermatophyta</taxon>
        <taxon>Magnoliopsida</taxon>
        <taxon>eudicotyledons</taxon>
        <taxon>Gunneridae</taxon>
        <taxon>Pentapetalae</taxon>
        <taxon>rosids</taxon>
        <taxon>fabids</taxon>
        <taxon>Rosales</taxon>
        <taxon>Cannabaceae</taxon>
        <taxon>Cannabis</taxon>
    </lineage>
</organism>
<dbReference type="InterPro" id="IPR018276">
    <property type="entry name" value="DDA1_dom"/>
</dbReference>
<name>A0A7J6IAV8_CANSA</name>
<gene>
    <name evidence="4" type="ORF">G4B88_014882</name>
</gene>
<reference evidence="4 5" key="1">
    <citation type="journal article" date="2020" name="bioRxiv">
        <title>Sequence and annotation of 42 cannabis genomes reveals extensive copy number variation in cannabinoid synthesis and pathogen resistance genes.</title>
        <authorList>
            <person name="Mckernan K.J."/>
            <person name="Helbert Y."/>
            <person name="Kane L.T."/>
            <person name="Ebling H."/>
            <person name="Zhang L."/>
            <person name="Liu B."/>
            <person name="Eaton Z."/>
            <person name="Mclaughlin S."/>
            <person name="Kingan S."/>
            <person name="Baybayan P."/>
            <person name="Concepcion G."/>
            <person name="Jordan M."/>
            <person name="Riva A."/>
            <person name="Barbazuk W."/>
            <person name="Harkins T."/>
        </authorList>
    </citation>
    <scope>NUCLEOTIDE SEQUENCE [LARGE SCALE GENOMIC DNA]</scope>
    <source>
        <strain evidence="5">cv. Jamaican Lion 4</strain>
        <tissue evidence="4">Leaf</tissue>
    </source>
</reference>
<dbReference type="AlphaFoldDB" id="A0A7J6IAV8"/>
<evidence type="ECO:0000256" key="2">
    <source>
        <dbReference type="SAM" id="MobiDB-lite"/>
    </source>
</evidence>
<feature type="region of interest" description="Disordered" evidence="2">
    <location>
        <begin position="153"/>
        <end position="182"/>
    </location>
</feature>
<evidence type="ECO:0000313" key="4">
    <source>
        <dbReference type="EMBL" id="KAF4404426.1"/>
    </source>
</evidence>
<dbReference type="Pfam" id="PF10172">
    <property type="entry name" value="DDA1"/>
    <property type="match status" value="1"/>
</dbReference>
<dbReference type="Proteomes" id="UP000583929">
    <property type="component" value="Unassembled WGS sequence"/>
</dbReference>
<protein>
    <recommendedName>
        <fullName evidence="3">DET1- and DDB1-associated protein 1 domain-containing protein</fullName>
    </recommendedName>
</protein>
<feature type="domain" description="DET1- and DDB1-associated protein 1" evidence="3">
    <location>
        <begin position="87"/>
        <end position="152"/>
    </location>
</feature>
<dbReference type="GO" id="GO:0080008">
    <property type="term" value="C:Cul4-RING E3 ubiquitin ligase complex"/>
    <property type="evidence" value="ECO:0007669"/>
    <property type="project" value="TreeGrafter"/>
</dbReference>